<dbReference type="AlphaFoldDB" id="A0A183GL36"/>
<dbReference type="WBParaSite" id="HPBE_0002340601-mRNA-1">
    <property type="protein sequence ID" value="HPBE_0002340601-mRNA-1"/>
    <property type="gene ID" value="HPBE_0002340601"/>
</dbReference>
<reference evidence="4" key="2">
    <citation type="submission" date="2019-09" db="UniProtKB">
        <authorList>
            <consortium name="WormBaseParasite"/>
        </authorList>
    </citation>
    <scope>IDENTIFICATION</scope>
</reference>
<keyword evidence="3" id="KW-1185">Reference proteome</keyword>
<feature type="signal peptide" evidence="1">
    <location>
        <begin position="1"/>
        <end position="23"/>
    </location>
</feature>
<name>A0A183GL36_HELPZ</name>
<evidence type="ECO:0000313" key="4">
    <source>
        <dbReference type="WBParaSite" id="HPBE_0002340601-mRNA-1"/>
    </source>
</evidence>
<protein>
    <submittedName>
        <fullName evidence="2 4">Uncharacterized protein</fullName>
    </submittedName>
</protein>
<dbReference type="Proteomes" id="UP000050761">
    <property type="component" value="Unassembled WGS sequence"/>
</dbReference>
<proteinExistence type="predicted"/>
<sequence>MKLPFPFPTSDLQLFLLQQLVQAQLCEEGDMASTHDPLRAKAMGNAPALPDRVAKAAYPVPLLSSQVTGDYDGIFRRHLCCLLIKRPPKLILGLIGAANLRSLHKEVVDSLLSGTALKPRHMSLDKQQEHLASCTA</sequence>
<dbReference type="EMBL" id="UZAH01035024">
    <property type="protein sequence ID" value="VDP38630.1"/>
    <property type="molecule type" value="Genomic_DNA"/>
</dbReference>
<feature type="chain" id="PRO_5044552156" evidence="1">
    <location>
        <begin position="24"/>
        <end position="136"/>
    </location>
</feature>
<evidence type="ECO:0000256" key="1">
    <source>
        <dbReference type="SAM" id="SignalP"/>
    </source>
</evidence>
<evidence type="ECO:0000313" key="3">
    <source>
        <dbReference type="Proteomes" id="UP000050761"/>
    </source>
</evidence>
<keyword evidence="1" id="KW-0732">Signal</keyword>
<evidence type="ECO:0000313" key="2">
    <source>
        <dbReference type="EMBL" id="VDP38630.1"/>
    </source>
</evidence>
<reference evidence="2 3" key="1">
    <citation type="submission" date="2018-11" db="EMBL/GenBank/DDBJ databases">
        <authorList>
            <consortium name="Pathogen Informatics"/>
        </authorList>
    </citation>
    <scope>NUCLEOTIDE SEQUENCE [LARGE SCALE GENOMIC DNA]</scope>
</reference>
<accession>A0A183GL36</accession>
<accession>A0A3P8D5I1</accession>
<organism evidence="3 4">
    <name type="scientific">Heligmosomoides polygyrus</name>
    <name type="common">Parasitic roundworm</name>
    <dbReference type="NCBI Taxonomy" id="6339"/>
    <lineage>
        <taxon>Eukaryota</taxon>
        <taxon>Metazoa</taxon>
        <taxon>Ecdysozoa</taxon>
        <taxon>Nematoda</taxon>
        <taxon>Chromadorea</taxon>
        <taxon>Rhabditida</taxon>
        <taxon>Rhabditina</taxon>
        <taxon>Rhabditomorpha</taxon>
        <taxon>Strongyloidea</taxon>
        <taxon>Heligmosomidae</taxon>
        <taxon>Heligmosomoides</taxon>
    </lineage>
</organism>
<gene>
    <name evidence="2" type="ORF">HPBE_LOCUS23404</name>
</gene>